<dbReference type="PROSITE" id="PS51257">
    <property type="entry name" value="PROKAR_LIPOPROTEIN"/>
    <property type="match status" value="1"/>
</dbReference>
<dbReference type="KEGG" id="vas:GT360_15115"/>
<keyword evidence="3" id="KW-1185">Reference proteome</keyword>
<dbReference type="EMBL" id="CP047476">
    <property type="protein sequence ID" value="QIA64894.1"/>
    <property type="molecule type" value="Genomic_DNA"/>
</dbReference>
<evidence type="ECO:0000313" key="3">
    <source>
        <dbReference type="Proteomes" id="UP000464262"/>
    </source>
</evidence>
<dbReference type="Gene3D" id="2.40.128.640">
    <property type="match status" value="1"/>
</dbReference>
<dbReference type="Pfam" id="PF04170">
    <property type="entry name" value="NlpE"/>
    <property type="match status" value="1"/>
</dbReference>
<accession>A0A7Z2YF88</accession>
<feature type="chain" id="PRO_5030645782" evidence="1">
    <location>
        <begin position="22"/>
        <end position="161"/>
    </location>
</feature>
<dbReference type="RefSeq" id="WP_164649794.1">
    <property type="nucleotide sequence ID" value="NZ_CP047476.1"/>
</dbReference>
<feature type="signal peptide" evidence="1">
    <location>
        <begin position="1"/>
        <end position="21"/>
    </location>
</feature>
<proteinExistence type="predicted"/>
<dbReference type="Proteomes" id="UP000464262">
    <property type="component" value="Chromosome 2"/>
</dbReference>
<organism evidence="2 3">
    <name type="scientific">Vibrio astriarenae</name>
    <dbReference type="NCBI Taxonomy" id="1481923"/>
    <lineage>
        <taxon>Bacteria</taxon>
        <taxon>Pseudomonadati</taxon>
        <taxon>Pseudomonadota</taxon>
        <taxon>Gammaproteobacteria</taxon>
        <taxon>Vibrionales</taxon>
        <taxon>Vibrionaceae</taxon>
        <taxon>Vibrio</taxon>
    </lineage>
</organism>
<dbReference type="InterPro" id="IPR007298">
    <property type="entry name" value="Cu-R_lipoprotein_NlpE"/>
</dbReference>
<gene>
    <name evidence="2" type="ORF">GT360_15115</name>
</gene>
<name>A0A7Z2YF88_9VIBR</name>
<reference evidence="2 3" key="1">
    <citation type="submission" date="2020-01" db="EMBL/GenBank/DDBJ databases">
        <title>Whole genome and functional gene identification of agarase of Vibrio HN897.</title>
        <authorList>
            <person name="Liu Y."/>
            <person name="Zhao Z."/>
        </authorList>
    </citation>
    <scope>NUCLEOTIDE SEQUENCE [LARGE SCALE GENOMIC DNA]</scope>
    <source>
        <strain evidence="2 3">HN897</strain>
    </source>
</reference>
<evidence type="ECO:0000256" key="1">
    <source>
        <dbReference type="SAM" id="SignalP"/>
    </source>
</evidence>
<dbReference type="AlphaFoldDB" id="A0A7Z2YF88"/>
<evidence type="ECO:0000313" key="2">
    <source>
        <dbReference type="EMBL" id="QIA64894.1"/>
    </source>
</evidence>
<keyword evidence="1" id="KW-0732">Signal</keyword>
<protein>
    <submittedName>
        <fullName evidence="2">Copper resistance protein NlpE</fullName>
    </submittedName>
</protein>
<sequence>MKPMILPLISLPLLLVGCQDADVTQPETQVAQPIVEAVVESELELETAAITDAAHGARNALDWNGMYTGTLPCADCMGIDVSLTLNLDGTYALTETYRGDEDSTFDNEGTFSWNEAGSIVSLDNKSKPNEFFVAEGRLIKLDMNGEQITGALASHYHLNKK</sequence>